<dbReference type="Proteomes" id="UP000515160">
    <property type="component" value="Chromosome 2R"/>
</dbReference>
<dbReference type="GO" id="GO:0000463">
    <property type="term" value="P:maturation of LSU-rRNA from tricistronic rRNA transcript (SSU-rRNA, 5.8S rRNA, LSU-rRNA)"/>
    <property type="evidence" value="ECO:0007669"/>
    <property type="project" value="TreeGrafter"/>
</dbReference>
<evidence type="ECO:0000256" key="5">
    <source>
        <dbReference type="PROSITE-ProRule" id="PRU00176"/>
    </source>
</evidence>
<dbReference type="AlphaFoldDB" id="A0A6P8XDH4"/>
<feature type="compositionally biased region" description="Basic and acidic residues" evidence="6">
    <location>
        <begin position="138"/>
        <end position="152"/>
    </location>
</feature>
<feature type="region of interest" description="Disordered" evidence="6">
    <location>
        <begin position="343"/>
        <end position="435"/>
    </location>
</feature>
<dbReference type="Pfam" id="PF00076">
    <property type="entry name" value="RRM_1"/>
    <property type="match status" value="2"/>
</dbReference>
<gene>
    <name evidence="9" type="primary">LOC117574558</name>
</gene>
<evidence type="ECO:0000256" key="4">
    <source>
        <dbReference type="ARBA" id="ARBA00023242"/>
    </source>
</evidence>
<comment type="similarity">
    <text evidence="2">Belongs to the RRM RBM34 family.</text>
</comment>
<dbReference type="InterPro" id="IPR000504">
    <property type="entry name" value="RRM_dom"/>
</dbReference>
<feature type="region of interest" description="Disordered" evidence="6">
    <location>
        <begin position="1"/>
        <end position="155"/>
    </location>
</feature>
<evidence type="ECO:0000256" key="2">
    <source>
        <dbReference type="ARBA" id="ARBA00007077"/>
    </source>
</evidence>
<feature type="domain" description="RRM" evidence="7">
    <location>
        <begin position="156"/>
        <end position="242"/>
    </location>
</feature>
<organism evidence="8 9">
    <name type="scientific">Drosophila albomicans</name>
    <name type="common">Fruit fly</name>
    <dbReference type="NCBI Taxonomy" id="7291"/>
    <lineage>
        <taxon>Eukaryota</taxon>
        <taxon>Metazoa</taxon>
        <taxon>Ecdysozoa</taxon>
        <taxon>Arthropoda</taxon>
        <taxon>Hexapoda</taxon>
        <taxon>Insecta</taxon>
        <taxon>Pterygota</taxon>
        <taxon>Neoptera</taxon>
        <taxon>Endopterygota</taxon>
        <taxon>Diptera</taxon>
        <taxon>Brachycera</taxon>
        <taxon>Muscomorpha</taxon>
        <taxon>Ephydroidea</taxon>
        <taxon>Drosophilidae</taxon>
        <taxon>Drosophila</taxon>
    </lineage>
</organism>
<dbReference type="Gene3D" id="3.30.70.330">
    <property type="match status" value="2"/>
</dbReference>
<feature type="compositionally biased region" description="Basic residues" evidence="6">
    <location>
        <begin position="371"/>
        <end position="380"/>
    </location>
</feature>
<dbReference type="SMART" id="SM00360">
    <property type="entry name" value="RRM"/>
    <property type="match status" value="2"/>
</dbReference>
<dbReference type="PANTHER" id="PTHR23236:SF25">
    <property type="entry name" value="RNA-BINDING PROTEIN 34"/>
    <property type="match status" value="1"/>
</dbReference>
<protein>
    <submittedName>
        <fullName evidence="9">RNA-binding protein 34</fullName>
    </submittedName>
</protein>
<evidence type="ECO:0000313" key="9">
    <source>
        <dbReference type="RefSeq" id="XP_034114321.1"/>
    </source>
</evidence>
<dbReference type="PROSITE" id="PS50102">
    <property type="entry name" value="RRM"/>
    <property type="match status" value="2"/>
</dbReference>
<feature type="domain" description="RRM" evidence="7">
    <location>
        <begin position="263"/>
        <end position="339"/>
    </location>
</feature>
<feature type="compositionally biased region" description="Basic residues" evidence="6">
    <location>
        <begin position="72"/>
        <end position="88"/>
    </location>
</feature>
<feature type="compositionally biased region" description="Basic and acidic residues" evidence="6">
    <location>
        <begin position="90"/>
        <end position="130"/>
    </location>
</feature>
<evidence type="ECO:0000256" key="3">
    <source>
        <dbReference type="ARBA" id="ARBA00022884"/>
    </source>
</evidence>
<accession>A0A6P8XDH4</accession>
<keyword evidence="3 5" id="KW-0694">RNA-binding</keyword>
<comment type="subcellular location">
    <subcellularLocation>
        <location evidence="1">Nucleus</location>
        <location evidence="1">Nucleolus</location>
    </subcellularLocation>
</comment>
<dbReference type="InterPro" id="IPR035979">
    <property type="entry name" value="RBD_domain_sf"/>
</dbReference>
<dbReference type="GeneID" id="117574558"/>
<evidence type="ECO:0000256" key="1">
    <source>
        <dbReference type="ARBA" id="ARBA00004604"/>
    </source>
</evidence>
<feature type="compositionally biased region" description="Basic and acidic residues" evidence="6">
    <location>
        <begin position="10"/>
        <end position="20"/>
    </location>
</feature>
<dbReference type="SUPFAM" id="SSF54928">
    <property type="entry name" value="RNA-binding domain, RBD"/>
    <property type="match status" value="2"/>
</dbReference>
<feature type="compositionally biased region" description="Basic and acidic residues" evidence="6">
    <location>
        <begin position="394"/>
        <end position="407"/>
    </location>
</feature>
<feature type="compositionally biased region" description="Polar residues" evidence="6">
    <location>
        <begin position="356"/>
        <end position="369"/>
    </location>
</feature>
<proteinExistence type="inferred from homology"/>
<evidence type="ECO:0000256" key="6">
    <source>
        <dbReference type="SAM" id="MobiDB-lite"/>
    </source>
</evidence>
<dbReference type="InterPro" id="IPR012677">
    <property type="entry name" value="Nucleotide-bd_a/b_plait_sf"/>
</dbReference>
<dbReference type="GO" id="GO:0005730">
    <property type="term" value="C:nucleolus"/>
    <property type="evidence" value="ECO:0007669"/>
    <property type="project" value="UniProtKB-SubCell"/>
</dbReference>
<dbReference type="RefSeq" id="XP_034114321.1">
    <property type="nucleotide sequence ID" value="XM_034258430.2"/>
</dbReference>
<keyword evidence="8" id="KW-1185">Reference proteome</keyword>
<evidence type="ECO:0000259" key="7">
    <source>
        <dbReference type="PROSITE" id="PS50102"/>
    </source>
</evidence>
<feature type="compositionally biased region" description="Basic residues" evidence="6">
    <location>
        <begin position="30"/>
        <end position="42"/>
    </location>
</feature>
<name>A0A6P8XDH4_DROAB</name>
<dbReference type="GO" id="GO:0019843">
    <property type="term" value="F:rRNA binding"/>
    <property type="evidence" value="ECO:0007669"/>
    <property type="project" value="TreeGrafter"/>
</dbReference>
<evidence type="ECO:0000313" key="8">
    <source>
        <dbReference type="Proteomes" id="UP000515160"/>
    </source>
</evidence>
<dbReference type="PANTHER" id="PTHR23236">
    <property type="entry name" value="EUKARYOTIC TRANSLATION INITIATION FACTOR 4B/4H"/>
    <property type="match status" value="1"/>
</dbReference>
<dbReference type="OrthoDB" id="442677at2759"/>
<reference evidence="9" key="1">
    <citation type="submission" date="2025-08" db="UniProtKB">
        <authorList>
            <consortium name="RefSeq"/>
        </authorList>
    </citation>
    <scope>IDENTIFICATION</scope>
    <source>
        <strain evidence="9">15112-1751.03</strain>
        <tissue evidence="9">Whole Adult</tissue>
    </source>
</reference>
<sequence length="435" mass="47505">MKTPKSKSKQGGELKPEENKLNISADSKAVKKQKEKSKKPKTVKTAAVKEPVAEEIKKTAKNLSASDLAKIEKKKAKKEAQKLKKQLRKQATETSKDAKEPKKTAEETKVKKSDTPKEKTSSNNKKEATKQKAKPKRNANDKDGEKRERDPADEAATVFVGNLPINTKRVQITRLFQSIGKVQSIRLRTAGGKQLFKHKQRKAAGSLNAYVVLESPEIAAKALSLNGFEFKECHLRVTPAAKAKGTAGDVSDQAGAGDADAKRTVFVGNLKYSANEPKLREIFSSCGEIDYIRCLQDGEKGCKGVAYVCFQKPDAVGLALELNETVLDDRPIHVERYSVKKLGAKQARDTAAAKSAGSQPKSKNKQNSAGAKKRLDKKKLKENGQGAGVTKAAKKSEYRGVKVDGIKKNTKKPNKKKSNNEMSALAKKIAPKTKT</sequence>
<feature type="compositionally biased region" description="Basic residues" evidence="6">
    <location>
        <begin position="408"/>
        <end position="417"/>
    </location>
</feature>
<keyword evidence="4" id="KW-0539">Nucleus</keyword>